<gene>
    <name evidence="1" type="ORF">DARMORV10_A06P13740.1</name>
</gene>
<proteinExistence type="predicted"/>
<evidence type="ECO:0000313" key="1">
    <source>
        <dbReference type="EMBL" id="CAF2083790.1"/>
    </source>
</evidence>
<dbReference type="EMBL" id="HG994360">
    <property type="protein sequence ID" value="CAF2083790.1"/>
    <property type="molecule type" value="Genomic_DNA"/>
</dbReference>
<sequence length="40" mass="4659">MIMECLMILERLMKMEAGLLEYLLLQLMGLLQSKLHHSAI</sequence>
<dbReference type="Proteomes" id="UP001295469">
    <property type="component" value="Chromosome A06"/>
</dbReference>
<organism evidence="1">
    <name type="scientific">Brassica napus</name>
    <name type="common">Rape</name>
    <dbReference type="NCBI Taxonomy" id="3708"/>
    <lineage>
        <taxon>Eukaryota</taxon>
        <taxon>Viridiplantae</taxon>
        <taxon>Streptophyta</taxon>
        <taxon>Embryophyta</taxon>
        <taxon>Tracheophyta</taxon>
        <taxon>Spermatophyta</taxon>
        <taxon>Magnoliopsida</taxon>
        <taxon>eudicotyledons</taxon>
        <taxon>Gunneridae</taxon>
        <taxon>Pentapetalae</taxon>
        <taxon>rosids</taxon>
        <taxon>malvids</taxon>
        <taxon>Brassicales</taxon>
        <taxon>Brassicaceae</taxon>
        <taxon>Brassiceae</taxon>
        <taxon>Brassica</taxon>
    </lineage>
</organism>
<protein>
    <submittedName>
        <fullName evidence="1">(rape) hypothetical protein</fullName>
    </submittedName>
</protein>
<dbReference type="AlphaFoldDB" id="A0A816SQU0"/>
<accession>A0A816SQU0</accession>
<name>A0A816SQU0_BRANA</name>
<reference evidence="1" key="1">
    <citation type="submission" date="2021-01" db="EMBL/GenBank/DDBJ databases">
        <authorList>
            <consortium name="Genoscope - CEA"/>
            <person name="William W."/>
        </authorList>
    </citation>
    <scope>NUCLEOTIDE SEQUENCE</scope>
</reference>